<keyword evidence="2" id="KW-0472">Membrane</keyword>
<feature type="compositionally biased region" description="Low complexity" evidence="1">
    <location>
        <begin position="434"/>
        <end position="443"/>
    </location>
</feature>
<sequence>MYRFLFFLLLCTWVGLGRPAAAFADELPPRPSPFRFVNDQAQLMSPADVRTLEGGLRRYADKTGTQLVVVTVPTLGGREVADYGRALGQAWAVGKRDKNNGIVVLLGAQEHKVTIQAGEGLRSQITPELTNRVINQQMTPSFKEGRYFAGLRSGLNALMVAADPSSAPQGTSQNQSASAAGAAGTTPDAGTNATGSGLTDELPPRATTPDPAAAPIPAYEPSSFGIGSLLMGAALIGGVLWLISRFFKRKQAPDNAPMAQSYPGNSPAPDFLPNRLNTPSQPNPMPSSGRGPNNPQAQGSGPDFFPNRGNSGGGMGMGSGMGGVLMTGAAAAAGAYLGNRMASGHDTNTPAHLNNDPTPAPAAPDAAAGAGAYTAGGGFPALGGTNEDNSGNQESAPDYFSEDNTAAEPDYFSEDESSSYDDTSSDDTGGGGFNDDNSNSGEW</sequence>
<feature type="compositionally biased region" description="Low complexity" evidence="1">
    <location>
        <begin position="363"/>
        <end position="373"/>
    </location>
</feature>
<name>A0A212UEI7_9BACT</name>
<proteinExistence type="predicted"/>
<keyword evidence="6" id="KW-1185">Reference proteome</keyword>
<evidence type="ECO:0000259" key="4">
    <source>
        <dbReference type="Pfam" id="PF04536"/>
    </source>
</evidence>
<evidence type="ECO:0000256" key="1">
    <source>
        <dbReference type="SAM" id="MobiDB-lite"/>
    </source>
</evidence>
<gene>
    <name evidence="5" type="ORF">SAMN06265337_3497</name>
</gene>
<feature type="compositionally biased region" description="Polar residues" evidence="1">
    <location>
        <begin position="386"/>
        <end position="395"/>
    </location>
</feature>
<keyword evidence="3" id="KW-0732">Signal</keyword>
<dbReference type="RefSeq" id="WP_088844751.1">
    <property type="nucleotide sequence ID" value="NZ_FYEW01000002.1"/>
</dbReference>
<feature type="transmembrane region" description="Helical" evidence="2">
    <location>
        <begin position="224"/>
        <end position="243"/>
    </location>
</feature>
<feature type="signal peptide" evidence="3">
    <location>
        <begin position="1"/>
        <end position="24"/>
    </location>
</feature>
<dbReference type="AlphaFoldDB" id="A0A212UEI7"/>
<keyword evidence="2" id="KW-1133">Transmembrane helix</keyword>
<reference evidence="6" key="1">
    <citation type="submission" date="2017-06" db="EMBL/GenBank/DDBJ databases">
        <authorList>
            <person name="Varghese N."/>
            <person name="Submissions S."/>
        </authorList>
    </citation>
    <scope>NUCLEOTIDE SEQUENCE [LARGE SCALE GENOMIC DNA]</scope>
    <source>
        <strain evidence="6">DSM 11116</strain>
    </source>
</reference>
<dbReference type="OrthoDB" id="9810918at2"/>
<feature type="compositionally biased region" description="Acidic residues" evidence="1">
    <location>
        <begin position="411"/>
        <end position="425"/>
    </location>
</feature>
<feature type="chain" id="PRO_5013233738" evidence="3">
    <location>
        <begin position="25"/>
        <end position="443"/>
    </location>
</feature>
<dbReference type="Gene3D" id="3.10.310.50">
    <property type="match status" value="1"/>
</dbReference>
<dbReference type="PANTHER" id="PTHR30373:SF2">
    <property type="entry name" value="UPF0603 PROTEIN YGCG"/>
    <property type="match status" value="1"/>
</dbReference>
<accession>A0A212UEI7</accession>
<feature type="region of interest" description="Disordered" evidence="1">
    <location>
        <begin position="346"/>
        <end position="443"/>
    </location>
</feature>
<dbReference type="Pfam" id="PF04536">
    <property type="entry name" value="TPM_phosphatase"/>
    <property type="match status" value="1"/>
</dbReference>
<feature type="compositionally biased region" description="Low complexity" evidence="1">
    <location>
        <begin position="204"/>
        <end position="214"/>
    </location>
</feature>
<dbReference type="InterPro" id="IPR007621">
    <property type="entry name" value="TPM_dom"/>
</dbReference>
<evidence type="ECO:0000313" key="6">
    <source>
        <dbReference type="Proteomes" id="UP000198131"/>
    </source>
</evidence>
<feature type="domain" description="TPM" evidence="4">
    <location>
        <begin position="37"/>
        <end position="159"/>
    </location>
</feature>
<feature type="compositionally biased region" description="Polar residues" evidence="1">
    <location>
        <begin position="290"/>
        <end position="299"/>
    </location>
</feature>
<protein>
    <submittedName>
        <fullName evidence="5">TLP18.3, Psb32 and MOLO-1 founding protein of phosphatase</fullName>
    </submittedName>
</protein>
<evidence type="ECO:0000256" key="3">
    <source>
        <dbReference type="SAM" id="SignalP"/>
    </source>
</evidence>
<dbReference type="EMBL" id="FYEW01000002">
    <property type="protein sequence ID" value="SNC76657.1"/>
    <property type="molecule type" value="Genomic_DNA"/>
</dbReference>
<dbReference type="PANTHER" id="PTHR30373">
    <property type="entry name" value="UPF0603 PROTEIN YGCG"/>
    <property type="match status" value="1"/>
</dbReference>
<evidence type="ECO:0000313" key="5">
    <source>
        <dbReference type="EMBL" id="SNC76657.1"/>
    </source>
</evidence>
<keyword evidence="2" id="KW-0812">Transmembrane</keyword>
<dbReference type="Proteomes" id="UP000198131">
    <property type="component" value="Unassembled WGS sequence"/>
</dbReference>
<feature type="compositionally biased region" description="Low complexity" evidence="1">
    <location>
        <begin position="169"/>
        <end position="195"/>
    </location>
</feature>
<feature type="region of interest" description="Disordered" evidence="1">
    <location>
        <begin position="254"/>
        <end position="313"/>
    </location>
</feature>
<evidence type="ECO:0000256" key="2">
    <source>
        <dbReference type="SAM" id="Phobius"/>
    </source>
</evidence>
<organism evidence="5 6">
    <name type="scientific">Hymenobacter gelipurpurascens</name>
    <dbReference type="NCBI Taxonomy" id="89968"/>
    <lineage>
        <taxon>Bacteria</taxon>
        <taxon>Pseudomonadati</taxon>
        <taxon>Bacteroidota</taxon>
        <taxon>Cytophagia</taxon>
        <taxon>Cytophagales</taxon>
        <taxon>Hymenobacteraceae</taxon>
        <taxon>Hymenobacter</taxon>
    </lineage>
</organism>
<feature type="region of interest" description="Disordered" evidence="1">
    <location>
        <begin position="163"/>
        <end position="214"/>
    </location>
</feature>